<evidence type="ECO:0000313" key="2">
    <source>
        <dbReference type="Proteomes" id="UP000231179"/>
    </source>
</evidence>
<gene>
    <name evidence="1" type="ORF">SCLAR_v1c00370</name>
</gene>
<reference evidence="1 2" key="1">
    <citation type="submission" date="2017-11" db="EMBL/GenBank/DDBJ databases">
        <title>Complete genome sequence of Spiroplasma clarkii CN-5 (DSM 19994).</title>
        <authorList>
            <person name="Tsai Y.-M."/>
            <person name="Chang A."/>
            <person name="Lo W.-S."/>
            <person name="Kuo C.-H."/>
        </authorList>
    </citation>
    <scope>NUCLEOTIDE SEQUENCE [LARGE SCALE GENOMIC DNA]</scope>
    <source>
        <strain evidence="1 2">CN-5</strain>
    </source>
</reference>
<dbReference type="RefSeq" id="WP_100253938.1">
    <property type="nucleotide sequence ID" value="NZ_CP024870.1"/>
</dbReference>
<dbReference type="AlphaFoldDB" id="A0A2K8KLM0"/>
<dbReference type="EMBL" id="CP024870">
    <property type="protein sequence ID" value="ATX70374.1"/>
    <property type="molecule type" value="Genomic_DNA"/>
</dbReference>
<sequence length="90" mass="10418">MVKRESNSNKKEELLIKLDLIQEALLSKTESLLNTVSEEINYNKLHTLQSYYFNAIHSVDIAYGISEKQENTLTNSDIKKIKKFERISAI</sequence>
<dbReference type="Proteomes" id="UP000231179">
    <property type="component" value="Chromosome"/>
</dbReference>
<name>A0A2K8KLM0_9MOLU</name>
<keyword evidence="2" id="KW-1185">Reference proteome</keyword>
<organism evidence="1 2">
    <name type="scientific">Spiroplasma clarkii</name>
    <dbReference type="NCBI Taxonomy" id="2139"/>
    <lineage>
        <taxon>Bacteria</taxon>
        <taxon>Bacillati</taxon>
        <taxon>Mycoplasmatota</taxon>
        <taxon>Mollicutes</taxon>
        <taxon>Entomoplasmatales</taxon>
        <taxon>Spiroplasmataceae</taxon>
        <taxon>Spiroplasma</taxon>
    </lineage>
</organism>
<evidence type="ECO:0000313" key="1">
    <source>
        <dbReference type="EMBL" id="ATX70374.1"/>
    </source>
</evidence>
<proteinExistence type="predicted"/>
<protein>
    <submittedName>
        <fullName evidence="1">Uncharacterized protein</fullName>
    </submittedName>
</protein>
<accession>A0A2K8KLM0</accession>